<feature type="region of interest" description="Disordered" evidence="3">
    <location>
        <begin position="1"/>
        <end position="22"/>
    </location>
</feature>
<dbReference type="SUPFAM" id="SSF56176">
    <property type="entry name" value="FAD-binding/transporter-associated domain-like"/>
    <property type="match status" value="1"/>
</dbReference>
<dbReference type="Pfam" id="PF01565">
    <property type="entry name" value="FAD_binding_4"/>
    <property type="match status" value="1"/>
</dbReference>
<dbReference type="InterPro" id="IPR016166">
    <property type="entry name" value="FAD-bd_PCMH"/>
</dbReference>
<reference evidence="5 6" key="1">
    <citation type="submission" date="2024-07" db="EMBL/GenBank/DDBJ databases">
        <title>Draft Genome Sequence of Ferrimicrobium acidiphilum Strain YE2023, Isolated from a Pulp of Bioleach Reactor.</title>
        <authorList>
            <person name="Elkina Y.A."/>
            <person name="Bulaeva A.G."/>
            <person name="Beletsky A.V."/>
            <person name="Mardanov A.V."/>
        </authorList>
    </citation>
    <scope>NUCLEOTIDE SEQUENCE [LARGE SCALE GENOMIC DNA]</scope>
    <source>
        <strain evidence="5 6">YE2023</strain>
    </source>
</reference>
<evidence type="ECO:0000256" key="3">
    <source>
        <dbReference type="SAM" id="MobiDB-lite"/>
    </source>
</evidence>
<evidence type="ECO:0000256" key="2">
    <source>
        <dbReference type="ARBA" id="ARBA00022827"/>
    </source>
</evidence>
<dbReference type="Proteomes" id="UP001560267">
    <property type="component" value="Unassembled WGS sequence"/>
</dbReference>
<evidence type="ECO:0000256" key="1">
    <source>
        <dbReference type="ARBA" id="ARBA00022630"/>
    </source>
</evidence>
<name>A0ABV3Y1B9_9ACTN</name>
<evidence type="ECO:0000259" key="4">
    <source>
        <dbReference type="PROSITE" id="PS51387"/>
    </source>
</evidence>
<accession>A0ABV3Y1B9</accession>
<gene>
    <name evidence="5" type="ORF">AB6A68_04065</name>
</gene>
<keyword evidence="2" id="KW-0274">FAD</keyword>
<comment type="caution">
    <text evidence="5">The sequence shown here is derived from an EMBL/GenBank/DDBJ whole genome shotgun (WGS) entry which is preliminary data.</text>
</comment>
<dbReference type="InterPro" id="IPR006094">
    <property type="entry name" value="Oxid_FAD_bind_N"/>
</dbReference>
<dbReference type="Gene3D" id="3.30.465.10">
    <property type="match status" value="1"/>
</dbReference>
<sequence length="415" mass="44211">MTEESRVDPGPTTQAGPSDRVDELMVPRTPDELSVWLRSLPRDARLQVQGLGTNCLVEAGDRRVVSTVGLDKLVHRVDDFSVSVGAGVPWDRLQTQLRAAGQRIAADVPGSGTVGSMVATGARGGLIHRFGPIRDQIIGMTVVLADGTIAHSGGTVIKNVAGYDLAKLFTNSRGRFGVIAEVVFRTRPLPGSQRTVVFSVTSDRVQEVVVALRAGRVQLSAIDFANDSLSCLIEGDESVIAQRVARLAASVSGLEVMTLDQEESQAHWRTLIDGQRPVVSGATLGISARSTRLLTLLDELRDDFGSHYLGSVAHSTAGVAEVSVAGVGLGELCERIKARVRSFGAGMELRARSYHGVGEGLSSEEWFVDPSPVAAGALHTPETRGPRELEDVRQMGAGDLISRIALALDPLGRFR</sequence>
<dbReference type="InterPro" id="IPR036318">
    <property type="entry name" value="FAD-bd_PCMH-like_sf"/>
</dbReference>
<keyword evidence="6" id="KW-1185">Reference proteome</keyword>
<dbReference type="PROSITE" id="PS51387">
    <property type="entry name" value="FAD_PCMH"/>
    <property type="match status" value="1"/>
</dbReference>
<proteinExistence type="predicted"/>
<dbReference type="InterPro" id="IPR016164">
    <property type="entry name" value="FAD-linked_Oxase-like_C"/>
</dbReference>
<dbReference type="EMBL" id="JBFSHR010000009">
    <property type="protein sequence ID" value="MEX6429009.1"/>
    <property type="molecule type" value="Genomic_DNA"/>
</dbReference>
<dbReference type="PANTHER" id="PTHR11748">
    <property type="entry name" value="D-LACTATE DEHYDROGENASE"/>
    <property type="match status" value="1"/>
</dbReference>
<dbReference type="SUPFAM" id="SSF55103">
    <property type="entry name" value="FAD-linked oxidases, C-terminal domain"/>
    <property type="match status" value="1"/>
</dbReference>
<evidence type="ECO:0000313" key="5">
    <source>
        <dbReference type="EMBL" id="MEX6429009.1"/>
    </source>
</evidence>
<organism evidence="5 6">
    <name type="scientific">Ferrimicrobium acidiphilum</name>
    <dbReference type="NCBI Taxonomy" id="121039"/>
    <lineage>
        <taxon>Bacteria</taxon>
        <taxon>Bacillati</taxon>
        <taxon>Actinomycetota</taxon>
        <taxon>Acidimicrobiia</taxon>
        <taxon>Acidimicrobiales</taxon>
        <taxon>Acidimicrobiaceae</taxon>
        <taxon>Ferrimicrobium</taxon>
    </lineage>
</organism>
<keyword evidence="1" id="KW-0285">Flavoprotein</keyword>
<feature type="domain" description="FAD-binding PCMH-type" evidence="4">
    <location>
        <begin position="13"/>
        <end position="189"/>
    </location>
</feature>
<dbReference type="InterPro" id="IPR016169">
    <property type="entry name" value="FAD-bd_PCMH_sub2"/>
</dbReference>
<protein>
    <submittedName>
        <fullName evidence="5">FAD-binding oxidoreductase</fullName>
    </submittedName>
</protein>
<dbReference type="PANTHER" id="PTHR11748:SF103">
    <property type="entry name" value="GLYCOLATE OXIDASE SUBUNIT GLCE"/>
    <property type="match status" value="1"/>
</dbReference>
<evidence type="ECO:0000313" key="6">
    <source>
        <dbReference type="Proteomes" id="UP001560267"/>
    </source>
</evidence>
<dbReference type="RefSeq" id="WP_298447695.1">
    <property type="nucleotide sequence ID" value="NZ_JBFSHR010000009.1"/>
</dbReference>